<feature type="compositionally biased region" description="Basic and acidic residues" evidence="1">
    <location>
        <begin position="224"/>
        <end position="241"/>
    </location>
</feature>
<accession>A0A8H6SVL5</accession>
<protein>
    <recommendedName>
        <fullName evidence="4">Zn(2)-C6 fungal-type domain-containing protein</fullName>
    </recommendedName>
</protein>
<name>A0A8H6SVL5_9AGAR</name>
<sequence length="322" mass="36471">MSLRAIPCYRCVKKELECVDQPVTKTNASSCVECVDAKAACDWPGKPPKAKRVVRPKGEAGLSKEHRELLERSRSELKASQEKTEMLTQLANEQGQHLITLSKALHELRARVARGDIGSESPEPEGQEGEGSGLREESPEAESPQAANERAYKEELRRLVDEMEADAARERARKRQRAETPVVESSDDDEVEQPLPSFIDDEAEESVDGGSKESSEEEEEESEVDKKARGSSERKAHLEKVRARRAPATIAVPNWVPPVIRIPDPLDIAESRRLSEWERAERKREKRRKQTARKNERRRENKKKGKEQEKAQEKKTGPSKKK</sequence>
<organism evidence="2 3">
    <name type="scientific">Mycena indigotica</name>
    <dbReference type="NCBI Taxonomy" id="2126181"/>
    <lineage>
        <taxon>Eukaryota</taxon>
        <taxon>Fungi</taxon>
        <taxon>Dikarya</taxon>
        <taxon>Basidiomycota</taxon>
        <taxon>Agaricomycotina</taxon>
        <taxon>Agaricomycetes</taxon>
        <taxon>Agaricomycetidae</taxon>
        <taxon>Agaricales</taxon>
        <taxon>Marasmiineae</taxon>
        <taxon>Mycenaceae</taxon>
        <taxon>Mycena</taxon>
    </lineage>
</organism>
<feature type="compositionally biased region" description="Basic and acidic residues" evidence="1">
    <location>
        <begin position="306"/>
        <end position="316"/>
    </location>
</feature>
<dbReference type="Proteomes" id="UP000636479">
    <property type="component" value="Unassembled WGS sequence"/>
</dbReference>
<dbReference type="GeneID" id="59344253"/>
<keyword evidence="3" id="KW-1185">Reference proteome</keyword>
<reference evidence="2" key="1">
    <citation type="submission" date="2020-05" db="EMBL/GenBank/DDBJ databases">
        <title>Mycena genomes resolve the evolution of fungal bioluminescence.</title>
        <authorList>
            <person name="Tsai I.J."/>
        </authorList>
    </citation>
    <scope>NUCLEOTIDE SEQUENCE</scope>
    <source>
        <strain evidence="2">171206Taipei</strain>
    </source>
</reference>
<evidence type="ECO:0008006" key="4">
    <source>
        <dbReference type="Google" id="ProtNLM"/>
    </source>
</evidence>
<evidence type="ECO:0000256" key="1">
    <source>
        <dbReference type="SAM" id="MobiDB-lite"/>
    </source>
</evidence>
<dbReference type="EMBL" id="JACAZF010000004">
    <property type="protein sequence ID" value="KAF7307010.1"/>
    <property type="molecule type" value="Genomic_DNA"/>
</dbReference>
<feature type="compositionally biased region" description="Basic and acidic residues" evidence="1">
    <location>
        <begin position="56"/>
        <end position="69"/>
    </location>
</feature>
<feature type="compositionally biased region" description="Basic and acidic residues" evidence="1">
    <location>
        <begin position="269"/>
        <end position="283"/>
    </location>
</feature>
<evidence type="ECO:0000313" key="3">
    <source>
        <dbReference type="Proteomes" id="UP000636479"/>
    </source>
</evidence>
<feature type="region of interest" description="Disordered" evidence="1">
    <location>
        <begin position="114"/>
        <end position="322"/>
    </location>
</feature>
<dbReference type="AlphaFoldDB" id="A0A8H6SVL5"/>
<feature type="compositionally biased region" description="Basic and acidic residues" evidence="1">
    <location>
        <begin position="150"/>
        <end position="170"/>
    </location>
</feature>
<evidence type="ECO:0000313" key="2">
    <source>
        <dbReference type="EMBL" id="KAF7307010.1"/>
    </source>
</evidence>
<comment type="caution">
    <text evidence="2">The sequence shown here is derived from an EMBL/GenBank/DDBJ whole genome shotgun (WGS) entry which is preliminary data.</text>
</comment>
<dbReference type="RefSeq" id="XP_037222029.1">
    <property type="nucleotide sequence ID" value="XM_037361737.1"/>
</dbReference>
<gene>
    <name evidence="2" type="ORF">MIND_00493900</name>
</gene>
<feature type="region of interest" description="Disordered" evidence="1">
    <location>
        <begin position="46"/>
        <end position="69"/>
    </location>
</feature>
<proteinExistence type="predicted"/>